<feature type="domain" description="Cytochrome b561 bacterial/Ni-hydrogenase" evidence="14">
    <location>
        <begin position="5"/>
        <end position="171"/>
    </location>
</feature>
<name>A0A1C3JK87_9VIBR</name>
<dbReference type="SUPFAM" id="SSF81342">
    <property type="entry name" value="Transmembrane di-heme cytochromes"/>
    <property type="match status" value="1"/>
</dbReference>
<keyword evidence="3" id="KW-0813">Transport</keyword>
<dbReference type="InterPro" id="IPR052168">
    <property type="entry name" value="Cytochrome_b561_oxidase"/>
</dbReference>
<keyword evidence="7" id="KW-0479">Metal-binding</keyword>
<keyword evidence="16" id="KW-1185">Reference proteome</keyword>
<dbReference type="Proteomes" id="UP000092819">
    <property type="component" value="Unassembled WGS sequence"/>
</dbReference>
<keyword evidence="6 13" id="KW-0812">Transmembrane</keyword>
<feature type="transmembrane region" description="Helical" evidence="13">
    <location>
        <begin position="12"/>
        <end position="34"/>
    </location>
</feature>
<evidence type="ECO:0000313" key="15">
    <source>
        <dbReference type="EMBL" id="SBT15626.1"/>
    </source>
</evidence>
<dbReference type="EMBL" id="FLQZ01000166">
    <property type="protein sequence ID" value="SBT15626.1"/>
    <property type="molecule type" value="Genomic_DNA"/>
</dbReference>
<evidence type="ECO:0000256" key="3">
    <source>
        <dbReference type="ARBA" id="ARBA00022448"/>
    </source>
</evidence>
<evidence type="ECO:0000256" key="5">
    <source>
        <dbReference type="ARBA" id="ARBA00022617"/>
    </source>
</evidence>
<keyword evidence="10" id="KW-0408">Iron</keyword>
<reference evidence="16" key="1">
    <citation type="submission" date="2016-06" db="EMBL/GenBank/DDBJ databases">
        <authorList>
            <person name="Rodrigo-Torres L."/>
            <person name="Arahal D.R."/>
        </authorList>
    </citation>
    <scope>NUCLEOTIDE SEQUENCE [LARGE SCALE GENOMIC DNA]</scope>
    <source>
        <strain evidence="16">CECT 7224</strain>
    </source>
</reference>
<protein>
    <recommendedName>
        <fullName evidence="14">Cytochrome b561 bacterial/Ni-hydrogenase domain-containing protein</fullName>
    </recommendedName>
</protein>
<evidence type="ECO:0000256" key="2">
    <source>
        <dbReference type="ARBA" id="ARBA00004651"/>
    </source>
</evidence>
<organism evidence="15 16">
    <name type="scientific">Vibrio celticus</name>
    <dbReference type="NCBI Taxonomy" id="446372"/>
    <lineage>
        <taxon>Bacteria</taxon>
        <taxon>Pseudomonadati</taxon>
        <taxon>Pseudomonadota</taxon>
        <taxon>Gammaproteobacteria</taxon>
        <taxon>Vibrionales</taxon>
        <taxon>Vibrionaceae</taxon>
        <taxon>Vibrio</taxon>
    </lineage>
</organism>
<comment type="cofactor">
    <cofactor evidence="1">
        <name>heme b</name>
        <dbReference type="ChEBI" id="CHEBI:60344"/>
    </cofactor>
</comment>
<evidence type="ECO:0000256" key="7">
    <source>
        <dbReference type="ARBA" id="ARBA00022723"/>
    </source>
</evidence>
<evidence type="ECO:0000259" key="14">
    <source>
        <dbReference type="Pfam" id="PF01292"/>
    </source>
</evidence>
<feature type="transmembrane region" description="Helical" evidence="13">
    <location>
        <begin position="142"/>
        <end position="161"/>
    </location>
</feature>
<comment type="subcellular location">
    <subcellularLocation>
        <location evidence="2">Cell membrane</location>
        <topology evidence="2">Multi-pass membrane protein</topology>
    </subcellularLocation>
</comment>
<accession>A0A1C3JK87</accession>
<keyword evidence="4" id="KW-1003">Cell membrane</keyword>
<dbReference type="GO" id="GO:0005886">
    <property type="term" value="C:plasma membrane"/>
    <property type="evidence" value="ECO:0007669"/>
    <property type="project" value="UniProtKB-SubCell"/>
</dbReference>
<evidence type="ECO:0000256" key="13">
    <source>
        <dbReference type="SAM" id="Phobius"/>
    </source>
</evidence>
<dbReference type="GO" id="GO:0022904">
    <property type="term" value="P:respiratory electron transport chain"/>
    <property type="evidence" value="ECO:0007669"/>
    <property type="project" value="InterPro"/>
</dbReference>
<evidence type="ECO:0000256" key="10">
    <source>
        <dbReference type="ARBA" id="ARBA00023004"/>
    </source>
</evidence>
<sequence>MNNPRYDLVSRVLHWVMASVIIYATIAGYVMHYVTSHPELFSFLSVLNMSLATVATPLLVVRYIWSHFRSSPNMPTSVPEGQKCVAKLAHSLMYLVMFMVFSTGYLMLKEPYSLFWLVSVNNLITDSAINGFFFYLHRASCIALACLIVLHISAALKHHFVSRNYVLKTML</sequence>
<keyword evidence="5" id="KW-0349">Heme</keyword>
<feature type="transmembrane region" description="Helical" evidence="13">
    <location>
        <begin position="40"/>
        <end position="65"/>
    </location>
</feature>
<dbReference type="GO" id="GO:0020037">
    <property type="term" value="F:heme binding"/>
    <property type="evidence" value="ECO:0007669"/>
    <property type="project" value="TreeGrafter"/>
</dbReference>
<dbReference type="GO" id="GO:0009055">
    <property type="term" value="F:electron transfer activity"/>
    <property type="evidence" value="ECO:0007669"/>
    <property type="project" value="InterPro"/>
</dbReference>
<keyword evidence="9 13" id="KW-1133">Transmembrane helix</keyword>
<proteinExistence type="inferred from homology"/>
<feature type="transmembrane region" description="Helical" evidence="13">
    <location>
        <begin position="85"/>
        <end position="108"/>
    </location>
</feature>
<dbReference type="PANTHER" id="PTHR30529:SF1">
    <property type="entry name" value="CYTOCHROME B561 HOMOLOG 2"/>
    <property type="match status" value="1"/>
</dbReference>
<evidence type="ECO:0000256" key="12">
    <source>
        <dbReference type="ARBA" id="ARBA00037975"/>
    </source>
</evidence>
<keyword evidence="11 13" id="KW-0472">Membrane</keyword>
<evidence type="ECO:0000256" key="8">
    <source>
        <dbReference type="ARBA" id="ARBA00022982"/>
    </source>
</evidence>
<keyword evidence="8" id="KW-0249">Electron transport</keyword>
<evidence type="ECO:0000313" key="16">
    <source>
        <dbReference type="Proteomes" id="UP000092819"/>
    </source>
</evidence>
<evidence type="ECO:0000256" key="11">
    <source>
        <dbReference type="ARBA" id="ARBA00023136"/>
    </source>
</evidence>
<dbReference type="GO" id="GO:0046872">
    <property type="term" value="F:metal ion binding"/>
    <property type="evidence" value="ECO:0007669"/>
    <property type="project" value="UniProtKB-KW"/>
</dbReference>
<dbReference type="Pfam" id="PF01292">
    <property type="entry name" value="Ni_hydr_CYTB"/>
    <property type="match status" value="1"/>
</dbReference>
<dbReference type="InterPro" id="IPR011577">
    <property type="entry name" value="Cyt_b561_bac/Ni-Hgenase"/>
</dbReference>
<evidence type="ECO:0000256" key="4">
    <source>
        <dbReference type="ARBA" id="ARBA00022475"/>
    </source>
</evidence>
<dbReference type="Gene3D" id="1.20.950.20">
    <property type="entry name" value="Transmembrane di-heme cytochromes, Chain C"/>
    <property type="match status" value="1"/>
</dbReference>
<dbReference type="RefSeq" id="WP_083994421.1">
    <property type="nucleotide sequence ID" value="NZ_AP025464.1"/>
</dbReference>
<gene>
    <name evidence="15" type="ORF">VCE7224_04425</name>
</gene>
<evidence type="ECO:0000256" key="9">
    <source>
        <dbReference type="ARBA" id="ARBA00022989"/>
    </source>
</evidence>
<evidence type="ECO:0000256" key="6">
    <source>
        <dbReference type="ARBA" id="ARBA00022692"/>
    </source>
</evidence>
<evidence type="ECO:0000256" key="1">
    <source>
        <dbReference type="ARBA" id="ARBA00001970"/>
    </source>
</evidence>
<dbReference type="PANTHER" id="PTHR30529">
    <property type="entry name" value="CYTOCHROME B561"/>
    <property type="match status" value="1"/>
</dbReference>
<dbReference type="InterPro" id="IPR016174">
    <property type="entry name" value="Di-haem_cyt_TM"/>
</dbReference>
<comment type="similarity">
    <text evidence="12">Belongs to the cytochrome b561 family.</text>
</comment>
<dbReference type="AlphaFoldDB" id="A0A1C3JK87"/>